<reference evidence="1 2" key="1">
    <citation type="submission" date="2020-11" db="EMBL/GenBank/DDBJ databases">
        <title>Winogradskyella marina sp. nov., isolated from marine sediment.</title>
        <authorList>
            <person name="Bo J."/>
            <person name="Wang S."/>
            <person name="Song X."/>
            <person name="Du Z."/>
        </authorList>
    </citation>
    <scope>NUCLEOTIDE SEQUENCE [LARGE SCALE GENOMIC DNA]</scope>
    <source>
        <strain evidence="1 2">F6397</strain>
    </source>
</reference>
<accession>A0ABS0EFV4</accession>
<name>A0ABS0EFV4_9FLAO</name>
<comment type="caution">
    <text evidence="1">The sequence shown here is derived from an EMBL/GenBank/DDBJ whole genome shotgun (WGS) entry which is preliminary data.</text>
</comment>
<keyword evidence="2" id="KW-1185">Reference proteome</keyword>
<organism evidence="1 2">
    <name type="scientific">Winogradskyella marina</name>
    <dbReference type="NCBI Taxonomy" id="2785530"/>
    <lineage>
        <taxon>Bacteria</taxon>
        <taxon>Pseudomonadati</taxon>
        <taxon>Bacteroidota</taxon>
        <taxon>Flavobacteriia</taxon>
        <taxon>Flavobacteriales</taxon>
        <taxon>Flavobacteriaceae</taxon>
        <taxon>Winogradskyella</taxon>
    </lineage>
</organism>
<evidence type="ECO:0008006" key="3">
    <source>
        <dbReference type="Google" id="ProtNLM"/>
    </source>
</evidence>
<proteinExistence type="predicted"/>
<evidence type="ECO:0000313" key="1">
    <source>
        <dbReference type="EMBL" id="MBF8149333.1"/>
    </source>
</evidence>
<dbReference type="RefSeq" id="WP_195870611.1">
    <property type="nucleotide sequence ID" value="NZ_JADOET010000003.1"/>
</dbReference>
<gene>
    <name evidence="1" type="ORF">ITJ86_05460</name>
</gene>
<dbReference type="PROSITE" id="PS51257">
    <property type="entry name" value="PROKAR_LIPOPROTEIN"/>
    <property type="match status" value="1"/>
</dbReference>
<dbReference type="EMBL" id="JADOET010000003">
    <property type="protein sequence ID" value="MBF8149333.1"/>
    <property type="molecule type" value="Genomic_DNA"/>
</dbReference>
<sequence length="167" mass="19024">MNKILAVCFLICIIGMTTSCSDESEHDIVGVWLLTTRTVDIPFDVNQDGESNTNLTKEIDCNKEETLTFKNNGSVFSGNEFSNPLQYYKEDTTNVYRINSDCNTEGIISFASEYNITDEDTIKISDRVYVLQQNTLTTVYKNAVDIYNEDFTEVLETKDLTLVYTKQ</sequence>
<dbReference type="Proteomes" id="UP000611215">
    <property type="component" value="Unassembled WGS sequence"/>
</dbReference>
<evidence type="ECO:0000313" key="2">
    <source>
        <dbReference type="Proteomes" id="UP000611215"/>
    </source>
</evidence>
<protein>
    <recommendedName>
        <fullName evidence="3">Lipocalin-like domain-containing protein</fullName>
    </recommendedName>
</protein>